<dbReference type="Gene3D" id="2.30.110.10">
    <property type="entry name" value="Electron Transport, Fmn-binding Protein, Chain A"/>
    <property type="match status" value="1"/>
</dbReference>
<dbReference type="InterPro" id="IPR012349">
    <property type="entry name" value="Split_barrel_FMN-bd"/>
</dbReference>
<dbReference type="HOGENOM" id="CLU_067890_1_2_0"/>
<dbReference type="PANTHER" id="PTHR34071:SF2">
    <property type="entry name" value="FLAVIN-NUCLEOTIDE-BINDING PROTEIN"/>
    <property type="match status" value="1"/>
</dbReference>
<gene>
    <name evidence="1" type="ORF">OSCT_1844</name>
</gene>
<dbReference type="AlphaFoldDB" id="E1IEU3"/>
<dbReference type="SUPFAM" id="SSF50475">
    <property type="entry name" value="FMN-binding split barrel"/>
    <property type="match status" value="1"/>
</dbReference>
<dbReference type="InterPro" id="IPR024747">
    <property type="entry name" value="Pyridox_Oxase-rel"/>
</dbReference>
<dbReference type="Pfam" id="PF12900">
    <property type="entry name" value="Pyridox_ox_2"/>
    <property type="match status" value="1"/>
</dbReference>
<dbReference type="OrthoDB" id="116031at2"/>
<dbReference type="Proteomes" id="UP000054010">
    <property type="component" value="Unassembled WGS sequence"/>
</dbReference>
<dbReference type="STRING" id="765420.OSCT_1844"/>
<proteinExistence type="predicted"/>
<evidence type="ECO:0000313" key="2">
    <source>
        <dbReference type="Proteomes" id="UP000054010"/>
    </source>
</evidence>
<protein>
    <submittedName>
        <fullName evidence="1">Pyridoxamine 5'-phosphate oxidase-related FMN-binding protein</fullName>
    </submittedName>
</protein>
<comment type="caution">
    <text evidence="1">The sequence shown here is derived from an EMBL/GenBank/DDBJ whole genome shotgun (WGS) entry which is preliminary data.</text>
</comment>
<accession>E1IEU3</accession>
<reference evidence="1 2" key="1">
    <citation type="journal article" date="2011" name="J. Bacteriol.">
        <title>Draft genome sequence of the anoxygenic filamentous phototrophic bacterium Oscillochloris trichoides subsp. DG-6.</title>
        <authorList>
            <person name="Kuznetsov B.B."/>
            <person name="Ivanovsky R.N."/>
            <person name="Keppen O.I."/>
            <person name="Sukhacheva M.V."/>
            <person name="Bumazhkin B.K."/>
            <person name="Patutina E.O."/>
            <person name="Beletsky A.V."/>
            <person name="Mardanov A.V."/>
            <person name="Baslerov R.V."/>
            <person name="Panteleeva A.N."/>
            <person name="Kolganova T.V."/>
            <person name="Ravin N.V."/>
            <person name="Skryabin K.G."/>
        </authorList>
    </citation>
    <scope>NUCLEOTIDE SEQUENCE [LARGE SCALE GENOMIC DNA]</scope>
    <source>
        <strain evidence="1 2">DG-6</strain>
    </source>
</reference>
<organism evidence="1 2">
    <name type="scientific">Oscillochloris trichoides DG-6</name>
    <dbReference type="NCBI Taxonomy" id="765420"/>
    <lineage>
        <taxon>Bacteria</taxon>
        <taxon>Bacillati</taxon>
        <taxon>Chloroflexota</taxon>
        <taxon>Chloroflexia</taxon>
        <taxon>Chloroflexales</taxon>
        <taxon>Chloroflexineae</taxon>
        <taxon>Oscillochloridaceae</taxon>
        <taxon>Oscillochloris</taxon>
    </lineage>
</organism>
<evidence type="ECO:0000313" key="1">
    <source>
        <dbReference type="EMBL" id="EFO80290.1"/>
    </source>
</evidence>
<dbReference type="eggNOG" id="COG3467">
    <property type="taxonomic scope" value="Bacteria"/>
</dbReference>
<sequence>MMTHDPASLRTTVRRQDRAVQDDAWIAALLTQASVAYLAMAHAEQPFINSNLFVYDPTRAAIYFHTARDGRTRTTIEANPRVCLSVGEMGRLLPAATALEFSVEYAGVTVFGTAHVVIDAEEAAYGLQLLLDKYFPHMHPGQDYRPIMAQELAYTSVYRIDIEEWSGKRKTASGDPEGAFFYPYRGE</sequence>
<dbReference type="EMBL" id="ADVR01000075">
    <property type="protein sequence ID" value="EFO80290.1"/>
    <property type="molecule type" value="Genomic_DNA"/>
</dbReference>
<dbReference type="PANTHER" id="PTHR34071">
    <property type="entry name" value="5-NITROIMIDAZOLE ANTIBIOTICS RESISTANCE PROTEIN, NIMA-FAMILY-RELATED PROTEIN-RELATED"/>
    <property type="match status" value="1"/>
</dbReference>
<keyword evidence="2" id="KW-1185">Reference proteome</keyword>
<name>E1IEU3_9CHLR</name>